<name>A0A7J0CIG3_STRMI</name>
<gene>
    <name evidence="1" type="ORF">Smic_08390</name>
</gene>
<evidence type="ECO:0008006" key="3">
    <source>
        <dbReference type="Google" id="ProtNLM"/>
    </source>
</evidence>
<evidence type="ECO:0000313" key="2">
    <source>
        <dbReference type="Proteomes" id="UP000498740"/>
    </source>
</evidence>
<sequence>MTAAGFTTSACAGLARQIDALVAGFPAVAAEVSVPDLLDDMGMLNHHLNHIAERMRESFNEPDKVGLAERTVLAGVAEAAEQIADAQRHLTSALAHVTSGFRKELMLHTHPHLLNDPALARTIAAEKYAEAGERLRGHLIWIARYSVGHGGDR</sequence>
<dbReference type="AlphaFoldDB" id="A0A7J0CIG3"/>
<accession>A0A7J0CIG3</accession>
<organism evidence="1 2">
    <name type="scientific">Streptomyces microflavus</name>
    <name type="common">Streptomyces lipmanii</name>
    <dbReference type="NCBI Taxonomy" id="1919"/>
    <lineage>
        <taxon>Bacteria</taxon>
        <taxon>Bacillati</taxon>
        <taxon>Actinomycetota</taxon>
        <taxon>Actinomycetes</taxon>
        <taxon>Kitasatosporales</taxon>
        <taxon>Streptomycetaceae</taxon>
        <taxon>Streptomyces</taxon>
    </lineage>
</organism>
<protein>
    <recommendedName>
        <fullName evidence="3">Hemerythrin HHE cation binding domain-containing protein</fullName>
    </recommendedName>
</protein>
<dbReference type="EMBL" id="BLWD01000001">
    <property type="protein sequence ID" value="GFN02283.1"/>
    <property type="molecule type" value="Genomic_DNA"/>
</dbReference>
<proteinExistence type="predicted"/>
<evidence type="ECO:0000313" key="1">
    <source>
        <dbReference type="EMBL" id="GFN02283.1"/>
    </source>
</evidence>
<dbReference type="RefSeq" id="WP_051821722.1">
    <property type="nucleotide sequence ID" value="NZ_BMUG01000008.1"/>
</dbReference>
<comment type="caution">
    <text evidence="1">The sequence shown here is derived from an EMBL/GenBank/DDBJ whole genome shotgun (WGS) entry which is preliminary data.</text>
</comment>
<dbReference type="Proteomes" id="UP000498740">
    <property type="component" value="Unassembled WGS sequence"/>
</dbReference>
<reference evidence="1 2" key="1">
    <citation type="submission" date="2020-05" db="EMBL/GenBank/DDBJ databases">
        <title>Whole genome shotgun sequence of Streptomyces microflavus NBRC 13062.</title>
        <authorList>
            <person name="Komaki H."/>
            <person name="Tamura T."/>
        </authorList>
    </citation>
    <scope>NUCLEOTIDE SEQUENCE [LARGE SCALE GENOMIC DNA]</scope>
    <source>
        <strain evidence="1 2">NBRC 13062</strain>
    </source>
</reference>